<proteinExistence type="predicted"/>
<evidence type="ECO:0000313" key="5">
    <source>
        <dbReference type="EMBL" id="KZN88191.1"/>
    </source>
</evidence>
<dbReference type="Proteomes" id="UP000076449">
    <property type="component" value="Chromosome II"/>
</dbReference>
<accession>A0A167TEN6</accession>
<keyword evidence="1" id="KW-0285">Flavoprotein</keyword>
<dbReference type="EMBL" id="CM002799">
    <property type="protein sequence ID" value="KZN88191.1"/>
    <property type="molecule type" value="Genomic_DNA"/>
</dbReference>
<dbReference type="Pfam" id="PF13738">
    <property type="entry name" value="Pyr_redox_3"/>
    <property type="match status" value="1"/>
</dbReference>
<feature type="transmembrane region" description="Helical" evidence="4">
    <location>
        <begin position="7"/>
        <end position="26"/>
    </location>
</feature>
<name>A0A167TEN6_PENCH</name>
<evidence type="ECO:0000256" key="4">
    <source>
        <dbReference type="SAM" id="Phobius"/>
    </source>
</evidence>
<keyword evidence="5" id="KW-0503">Monooxygenase</keyword>
<evidence type="ECO:0000256" key="1">
    <source>
        <dbReference type="ARBA" id="ARBA00022630"/>
    </source>
</evidence>
<evidence type="ECO:0000256" key="2">
    <source>
        <dbReference type="ARBA" id="ARBA00022827"/>
    </source>
</evidence>
<evidence type="ECO:0000256" key="3">
    <source>
        <dbReference type="ARBA" id="ARBA00023002"/>
    </source>
</evidence>
<dbReference type="GO" id="GO:0004497">
    <property type="term" value="F:monooxygenase activity"/>
    <property type="evidence" value="ECO:0007669"/>
    <property type="project" value="UniProtKB-KW"/>
</dbReference>
<protein>
    <submittedName>
        <fullName evidence="5">4-hydroxyacetophenone monooxygenase</fullName>
    </submittedName>
</protein>
<keyword evidence="4" id="KW-0812">Transmembrane</keyword>
<dbReference type="InterPro" id="IPR036188">
    <property type="entry name" value="FAD/NAD-bd_sf"/>
</dbReference>
<dbReference type="InterPro" id="IPR050346">
    <property type="entry name" value="FMO-like"/>
</dbReference>
<keyword evidence="4" id="KW-1133">Transmembrane helix</keyword>
<dbReference type="PANTHER" id="PTHR23023">
    <property type="entry name" value="DIMETHYLANILINE MONOOXYGENASE"/>
    <property type="match status" value="1"/>
</dbReference>
<keyword evidence="4" id="KW-0472">Membrane</keyword>
<organism evidence="5">
    <name type="scientific">Penicillium chrysogenum</name>
    <name type="common">Penicillium notatum</name>
    <dbReference type="NCBI Taxonomy" id="5076"/>
    <lineage>
        <taxon>Eukaryota</taxon>
        <taxon>Fungi</taxon>
        <taxon>Dikarya</taxon>
        <taxon>Ascomycota</taxon>
        <taxon>Pezizomycotina</taxon>
        <taxon>Eurotiomycetes</taxon>
        <taxon>Eurotiomycetidae</taxon>
        <taxon>Eurotiales</taxon>
        <taxon>Aspergillaceae</taxon>
        <taxon>Penicillium</taxon>
        <taxon>Penicillium chrysogenum species complex</taxon>
    </lineage>
</organism>
<dbReference type="Gene3D" id="3.50.50.60">
    <property type="entry name" value="FAD/NAD(P)-binding domain"/>
    <property type="match status" value="2"/>
</dbReference>
<gene>
    <name evidence="5" type="ORF">EN45_067620</name>
</gene>
<dbReference type="AlphaFoldDB" id="A0A167TEN6"/>
<keyword evidence="2" id="KW-0274">FAD</keyword>
<keyword evidence="3" id="KW-0560">Oxidoreductase</keyword>
<sequence length="581" mass="65839">MQHQNDYDLLIIGAGWYGLIAAYTYLQLAPKSKFLILDDGDSIGGVWNSERIYPNLFAQVGHGLFEYSFYPMKKEGLTQDRYISGKTIHDYLHSFAEEHNLVRHIRLRTTVTDARKNGEKWTLQLNDRSKTSQSQVSGTKLIVATGVTSGPYVPEFPNEGFVKPIIHSSQIGPQLESLTGPEVQRATVLGAAKSAYDTVFLLLKAGKQVDWIIREDGSGPLAIMPPRLAGLLNTVDVMGTRALASFSPAILNTSGVWYRFLQKTAPGHFLTKKFWRLVAFIAEWQAGYHKSPNAEKLRPIPSGYGIFWANSGLGLASAPDFWKVFHSGQVTVHRTEIAGFSNGNQVHLKNKQTLETDHVILCTGWTDNLGLFDKKTREEWGLPSTADRSEKWAKLDVEADRIVCERLPFLAKNAPETRTSSSHSRPWRLYRRLISPRMAAKGDRSVFFPGQIHSVYTPLVAEMQALWGVAFLLGRLELPDQDAMEKEVAVWCAWTRRRYLEQGRRHSYSIYDYLAYVDTLARDLGLRTSRKSNVWSEMFAPYRPRDWRGMIPEFLEAERRRHMNGNLANGKDKESNKIASL</sequence>
<reference evidence="5" key="1">
    <citation type="journal article" date="2014" name="Genome Announc.">
        <title>Complete sequencing and chromosome-scale genome assembly of the industrial progenitor strain P2niaD18 from the penicillin producer Penicillium chrysogenum.</title>
        <authorList>
            <person name="Specht T."/>
            <person name="Dahlmann T.A."/>
            <person name="Zadra I."/>
            <person name="Kurnsteiner H."/>
            <person name="Kuck U."/>
        </authorList>
    </citation>
    <scope>NUCLEOTIDE SEQUENCE [LARGE SCALE GENOMIC DNA]</scope>
    <source>
        <strain evidence="5">P2niaD18</strain>
    </source>
</reference>
<dbReference type="SUPFAM" id="SSF51905">
    <property type="entry name" value="FAD/NAD(P)-binding domain"/>
    <property type="match status" value="2"/>
</dbReference>